<dbReference type="SUPFAM" id="SSF53335">
    <property type="entry name" value="S-adenosyl-L-methionine-dependent methyltransferases"/>
    <property type="match status" value="1"/>
</dbReference>
<keyword evidence="4" id="KW-0680">Restriction system</keyword>
<evidence type="ECO:0000256" key="3">
    <source>
        <dbReference type="ARBA" id="ARBA00022691"/>
    </source>
</evidence>
<keyword evidence="2 6" id="KW-0808">Transferase</keyword>
<comment type="similarity">
    <text evidence="6 7">Belongs to the class I-like SAM-binding methyltransferase superfamily. C5-methyltransferase family.</text>
</comment>
<keyword evidence="10" id="KW-1185">Reference proteome</keyword>
<comment type="caution">
    <text evidence="9">The sequence shown here is derived from an EMBL/GenBank/DDBJ whole genome shotgun (WGS) entry which is preliminary data.</text>
</comment>
<sequence length="381" mass="41230">MPHTYYDFFAGGGMAGFGLGPAWSCLFANDIDPKKAHSYRANHHGGAELVLQDVATLTCADIPGTADLVWASFPCQDLSLAGKGAGLAGKRSGMFKPFWQLVRDLNADGRGPKIVAVENVYGAITSNGGRDFATLAAAFSGLGYRFGAVVVDAVHFLPQSRPRFFIIGVRGDLRLPEGSIQDAPSSVWHPPALIEGQALLSSAARSRWLWWNLPVPAARNLALSDVIEEQPQGVIWHTAAETDYLLSLMTDLNRGKVDAAKQLGTRKVGTVYRRTRPDAAGVKRQRAEVRFDDVAGCLRTPSGGSSRQTIMVVEGDSVRSRLLSPREAVRLMGLPDTFILPERYNDAYKLAGDGVAVPVVRHLADAVFEPVLRRNRLALVA</sequence>
<reference evidence="9 10" key="1">
    <citation type="submission" date="2018-11" db="EMBL/GenBank/DDBJ databases">
        <title>Tabrizicola sp. isolated from sediment of alpine lake.</title>
        <authorList>
            <person name="Liu Z."/>
        </authorList>
    </citation>
    <scope>NUCLEOTIDE SEQUENCE [LARGE SCALE GENOMIC DNA]</scope>
    <source>
        <strain evidence="9 10">DRYC-M-16</strain>
    </source>
</reference>
<evidence type="ECO:0000313" key="9">
    <source>
        <dbReference type="EMBL" id="TGD45057.1"/>
    </source>
</evidence>
<evidence type="ECO:0000256" key="1">
    <source>
        <dbReference type="ARBA" id="ARBA00022603"/>
    </source>
</evidence>
<dbReference type="PRINTS" id="PR00105">
    <property type="entry name" value="C5METTRFRASE"/>
</dbReference>
<accession>A0ABY2KU28</accession>
<dbReference type="PROSITE" id="PS00094">
    <property type="entry name" value="C5_MTASE_1"/>
    <property type="match status" value="1"/>
</dbReference>
<dbReference type="InterPro" id="IPR029063">
    <property type="entry name" value="SAM-dependent_MTases_sf"/>
</dbReference>
<dbReference type="PANTHER" id="PTHR46098:SF1">
    <property type="entry name" value="TRNA (CYTOSINE(38)-C(5))-METHYLTRANSFERASE"/>
    <property type="match status" value="1"/>
</dbReference>
<keyword evidence="1 6" id="KW-0489">Methyltransferase</keyword>
<evidence type="ECO:0000313" key="10">
    <source>
        <dbReference type="Proteomes" id="UP000297741"/>
    </source>
</evidence>
<evidence type="ECO:0000256" key="2">
    <source>
        <dbReference type="ARBA" id="ARBA00022679"/>
    </source>
</evidence>
<dbReference type="EMBL" id="RPEM01000001">
    <property type="protein sequence ID" value="TGD45057.1"/>
    <property type="molecule type" value="Genomic_DNA"/>
</dbReference>
<dbReference type="PROSITE" id="PS51679">
    <property type="entry name" value="SAM_MT_C5"/>
    <property type="match status" value="1"/>
</dbReference>
<proteinExistence type="inferred from homology"/>
<dbReference type="GO" id="GO:0032259">
    <property type="term" value="P:methylation"/>
    <property type="evidence" value="ECO:0007669"/>
    <property type="project" value="UniProtKB-KW"/>
</dbReference>
<dbReference type="RefSeq" id="WP_135428292.1">
    <property type="nucleotide sequence ID" value="NZ_RPEM01000001.1"/>
</dbReference>
<evidence type="ECO:0000256" key="5">
    <source>
        <dbReference type="ARBA" id="ARBA00047422"/>
    </source>
</evidence>
<dbReference type="GO" id="GO:0008168">
    <property type="term" value="F:methyltransferase activity"/>
    <property type="evidence" value="ECO:0007669"/>
    <property type="project" value="UniProtKB-KW"/>
</dbReference>
<name>A0ABY2KU28_9RHOB</name>
<protein>
    <recommendedName>
        <fullName evidence="8">Cytosine-specific methyltransferase</fullName>
        <ecNumber evidence="8">2.1.1.37</ecNumber>
    </recommendedName>
</protein>
<evidence type="ECO:0000256" key="4">
    <source>
        <dbReference type="ARBA" id="ARBA00022747"/>
    </source>
</evidence>
<evidence type="ECO:0000256" key="7">
    <source>
        <dbReference type="RuleBase" id="RU000416"/>
    </source>
</evidence>
<dbReference type="InterPro" id="IPR050750">
    <property type="entry name" value="C5-MTase"/>
</dbReference>
<keyword evidence="3 6" id="KW-0949">S-adenosyl-L-methionine</keyword>
<dbReference type="InterPro" id="IPR018117">
    <property type="entry name" value="C5_DNA_meth_AS"/>
</dbReference>
<dbReference type="Proteomes" id="UP000297741">
    <property type="component" value="Unassembled WGS sequence"/>
</dbReference>
<dbReference type="Pfam" id="PF00145">
    <property type="entry name" value="DNA_methylase"/>
    <property type="match status" value="1"/>
</dbReference>
<comment type="catalytic activity">
    <reaction evidence="5 8">
        <text>a 2'-deoxycytidine in DNA + S-adenosyl-L-methionine = a 5-methyl-2'-deoxycytidine in DNA + S-adenosyl-L-homocysteine + H(+)</text>
        <dbReference type="Rhea" id="RHEA:13681"/>
        <dbReference type="Rhea" id="RHEA-COMP:11369"/>
        <dbReference type="Rhea" id="RHEA-COMP:11370"/>
        <dbReference type="ChEBI" id="CHEBI:15378"/>
        <dbReference type="ChEBI" id="CHEBI:57856"/>
        <dbReference type="ChEBI" id="CHEBI:59789"/>
        <dbReference type="ChEBI" id="CHEBI:85452"/>
        <dbReference type="ChEBI" id="CHEBI:85454"/>
        <dbReference type="EC" id="2.1.1.37"/>
    </reaction>
</comment>
<dbReference type="NCBIfam" id="TIGR00675">
    <property type="entry name" value="dcm"/>
    <property type="match status" value="1"/>
</dbReference>
<dbReference type="Gene3D" id="3.40.50.150">
    <property type="entry name" value="Vaccinia Virus protein VP39"/>
    <property type="match status" value="1"/>
</dbReference>
<dbReference type="Gene3D" id="3.90.120.10">
    <property type="entry name" value="DNA Methylase, subunit A, domain 2"/>
    <property type="match status" value="1"/>
</dbReference>
<feature type="active site" evidence="6">
    <location>
        <position position="75"/>
    </location>
</feature>
<dbReference type="PANTHER" id="PTHR46098">
    <property type="entry name" value="TRNA (CYTOSINE(38)-C(5))-METHYLTRANSFERASE"/>
    <property type="match status" value="1"/>
</dbReference>
<evidence type="ECO:0000256" key="6">
    <source>
        <dbReference type="PROSITE-ProRule" id="PRU01016"/>
    </source>
</evidence>
<dbReference type="InterPro" id="IPR001525">
    <property type="entry name" value="C5_MeTfrase"/>
</dbReference>
<dbReference type="EC" id="2.1.1.37" evidence="8"/>
<gene>
    <name evidence="9" type="ORF">EEB11_00265</name>
</gene>
<organism evidence="9 10">
    <name type="scientific">Pseudotabrizicola sediminis</name>
    <dbReference type="NCBI Taxonomy" id="2486418"/>
    <lineage>
        <taxon>Bacteria</taxon>
        <taxon>Pseudomonadati</taxon>
        <taxon>Pseudomonadota</taxon>
        <taxon>Alphaproteobacteria</taxon>
        <taxon>Rhodobacterales</taxon>
        <taxon>Paracoccaceae</taxon>
        <taxon>Pseudotabrizicola</taxon>
    </lineage>
</organism>
<evidence type="ECO:0000256" key="8">
    <source>
        <dbReference type="RuleBase" id="RU000417"/>
    </source>
</evidence>